<name>A0A4Q2EKG4_9ACTN</name>
<feature type="compositionally biased region" description="Low complexity" evidence="1">
    <location>
        <begin position="168"/>
        <end position="181"/>
    </location>
</feature>
<keyword evidence="2" id="KW-0472">Membrane</keyword>
<keyword evidence="2" id="KW-1133">Transmembrane helix</keyword>
<dbReference type="AlphaFoldDB" id="A0A4Q2EKG4"/>
<evidence type="ECO:0000313" key="3">
    <source>
        <dbReference type="EMBL" id="RXW32974.1"/>
    </source>
</evidence>
<feature type="transmembrane region" description="Helical" evidence="2">
    <location>
        <begin position="241"/>
        <end position="260"/>
    </location>
</feature>
<feature type="region of interest" description="Disordered" evidence="1">
    <location>
        <begin position="62"/>
        <end position="181"/>
    </location>
</feature>
<sequence length="307" mass="32280">MVGRRPEEVDDVADWTDGPEYAPHERPGAFVAPMAAPLSQAEAPHTAALTAVAPATPAPTYVAPSAPDLARLIPPPPDTRDPRTAFDVAANPLGGVENPAEPTRRPEEPFPSAASPVAATGSSWPPPTPSPSWPPPQAWPPGPVSAPASPAALPEQRGPYAPLPSVNGPGVAPGQPGGAPWQAQQRQYSQVTLQQMLKAATPGVMIALALGALITPLSAPLFLVAWALSTRIRYRRAPIQRTFLVIAVIVLAISLFSMAAETGGFDLFSLPGYAQPWARLADFALFLTTPLLMGQALRNREPPEEMP</sequence>
<evidence type="ECO:0000256" key="1">
    <source>
        <dbReference type="SAM" id="MobiDB-lite"/>
    </source>
</evidence>
<evidence type="ECO:0000256" key="2">
    <source>
        <dbReference type="SAM" id="Phobius"/>
    </source>
</evidence>
<protein>
    <submittedName>
        <fullName evidence="3">Uncharacterized protein</fullName>
    </submittedName>
</protein>
<dbReference type="EMBL" id="PPCV01000002">
    <property type="protein sequence ID" value="RXW32974.1"/>
    <property type="molecule type" value="Genomic_DNA"/>
</dbReference>
<accession>A0A4Q2EKG4</accession>
<feature type="compositionally biased region" description="Pro residues" evidence="1">
    <location>
        <begin position="124"/>
        <end position="144"/>
    </location>
</feature>
<feature type="region of interest" description="Disordered" evidence="1">
    <location>
        <begin position="1"/>
        <end position="22"/>
    </location>
</feature>
<proteinExistence type="predicted"/>
<keyword evidence="4" id="KW-1185">Reference proteome</keyword>
<keyword evidence="2" id="KW-0812">Transmembrane</keyword>
<evidence type="ECO:0000313" key="4">
    <source>
        <dbReference type="Proteomes" id="UP000290624"/>
    </source>
</evidence>
<feature type="compositionally biased region" description="Low complexity" evidence="1">
    <location>
        <begin position="145"/>
        <end position="154"/>
    </location>
</feature>
<dbReference type="Proteomes" id="UP000290624">
    <property type="component" value="Unassembled WGS sequence"/>
</dbReference>
<gene>
    <name evidence="3" type="ORF">C1706_03615</name>
</gene>
<comment type="caution">
    <text evidence="3">The sequence shown here is derived from an EMBL/GenBank/DDBJ whole genome shotgun (WGS) entry which is preliminary data.</text>
</comment>
<organism evidence="3 4">
    <name type="scientific">Propioniciclava flava</name>
    <dbReference type="NCBI Taxonomy" id="2072026"/>
    <lineage>
        <taxon>Bacteria</taxon>
        <taxon>Bacillati</taxon>
        <taxon>Actinomycetota</taxon>
        <taxon>Actinomycetes</taxon>
        <taxon>Propionibacteriales</taxon>
        <taxon>Propionibacteriaceae</taxon>
        <taxon>Propioniciclava</taxon>
    </lineage>
</organism>
<feature type="transmembrane region" description="Helical" evidence="2">
    <location>
        <begin position="204"/>
        <end position="229"/>
    </location>
</feature>
<reference evidence="3 4" key="1">
    <citation type="submission" date="2018-01" db="EMBL/GenBank/DDBJ databases">
        <title>Lactibacter flavus gen. nov., sp. nov., a novel bacterium of the family Propionibacteriaceae isolated from raw milk and dairy products.</title>
        <authorList>
            <person name="Wenning M."/>
            <person name="Breitenwieser F."/>
            <person name="Huptas C."/>
            <person name="von Neubeck M."/>
            <person name="Busse H.-J."/>
            <person name="Scherer S."/>
        </authorList>
    </citation>
    <scope>NUCLEOTIDE SEQUENCE [LARGE SCALE GENOMIC DNA]</scope>
    <source>
        <strain evidence="3 4">VG341</strain>
    </source>
</reference>